<dbReference type="Gene3D" id="2.60.40.1460">
    <property type="entry name" value="Integrin domains. Chain A, domain 2"/>
    <property type="match status" value="1"/>
</dbReference>
<dbReference type="Proteomes" id="UP000524451">
    <property type="component" value="Unassembled WGS sequence"/>
</dbReference>
<comment type="subcellular location">
    <subcellularLocation>
        <location evidence="1">Membrane</location>
        <topology evidence="1">Single-pass type I membrane protein</topology>
    </subcellularLocation>
</comment>
<keyword evidence="3" id="KW-0472">Membrane</keyword>
<feature type="region of interest" description="Disordered" evidence="5">
    <location>
        <begin position="27"/>
        <end position="48"/>
    </location>
</feature>
<dbReference type="SUPFAM" id="SSF69179">
    <property type="entry name" value="Integrin domains"/>
    <property type="match status" value="1"/>
</dbReference>
<accession>A0A7L3Q660</accession>
<proteinExistence type="predicted"/>
<dbReference type="InterPro" id="IPR013649">
    <property type="entry name" value="Integrin_alpha_Ig-like_1"/>
</dbReference>
<dbReference type="GO" id="GO:0016020">
    <property type="term" value="C:membrane"/>
    <property type="evidence" value="ECO:0007669"/>
    <property type="project" value="UniProtKB-SubCell"/>
</dbReference>
<dbReference type="Pfam" id="PF08441">
    <property type="entry name" value="Integrin_A_Ig_1"/>
    <property type="match status" value="1"/>
</dbReference>
<sequence>PLVPPELQFVLEADSERRRRGQVPRVTFLGRGPADPEHQISGSLELPRQRERRCASATFRLHDDIRDKLRPIAVTLAFAIGGTRGGHRGARGTALPPLAPAL</sequence>
<evidence type="ECO:0000256" key="1">
    <source>
        <dbReference type="ARBA" id="ARBA00004479"/>
    </source>
</evidence>
<protein>
    <submittedName>
        <fullName evidence="7">ITA7 protein</fullName>
    </submittedName>
</protein>
<dbReference type="GO" id="GO:0007229">
    <property type="term" value="P:integrin-mediated signaling pathway"/>
    <property type="evidence" value="ECO:0007669"/>
    <property type="project" value="UniProtKB-KW"/>
</dbReference>
<keyword evidence="2" id="KW-0401">Integrin</keyword>
<feature type="domain" description="Integrin alpha first immunoglubulin-like" evidence="6">
    <location>
        <begin position="6"/>
        <end position="102"/>
    </location>
</feature>
<feature type="non-terminal residue" evidence="7">
    <location>
        <position position="1"/>
    </location>
</feature>
<evidence type="ECO:0000256" key="4">
    <source>
        <dbReference type="ARBA" id="ARBA00023180"/>
    </source>
</evidence>
<gene>
    <name evidence="7" type="primary">Itga7_1</name>
    <name evidence="7" type="ORF">CETCET_R15396</name>
</gene>
<reference evidence="7 8" key="1">
    <citation type="submission" date="2019-09" db="EMBL/GenBank/DDBJ databases">
        <title>Bird 10,000 Genomes (B10K) Project - Family phase.</title>
        <authorList>
            <person name="Zhang G."/>
        </authorList>
    </citation>
    <scope>NUCLEOTIDE SEQUENCE [LARGE SCALE GENOMIC DNA]</scope>
    <source>
        <strain evidence="7">OUT-0056</strain>
        <tissue evidence="7">Blood</tissue>
    </source>
</reference>
<keyword evidence="8" id="KW-1185">Reference proteome</keyword>
<evidence type="ECO:0000313" key="8">
    <source>
        <dbReference type="Proteomes" id="UP000524451"/>
    </source>
</evidence>
<evidence type="ECO:0000313" key="7">
    <source>
        <dbReference type="EMBL" id="NXU97711.1"/>
    </source>
</evidence>
<dbReference type="InterPro" id="IPR032695">
    <property type="entry name" value="Integrin_dom_sf"/>
</dbReference>
<evidence type="ECO:0000256" key="3">
    <source>
        <dbReference type="ARBA" id="ARBA00023136"/>
    </source>
</evidence>
<dbReference type="EMBL" id="VZUI01023005">
    <property type="protein sequence ID" value="NXU97711.1"/>
    <property type="molecule type" value="Genomic_DNA"/>
</dbReference>
<evidence type="ECO:0000256" key="5">
    <source>
        <dbReference type="SAM" id="MobiDB-lite"/>
    </source>
</evidence>
<feature type="non-terminal residue" evidence="7">
    <location>
        <position position="102"/>
    </location>
</feature>
<name>A0A7L3Q660_9SYLV</name>
<comment type="caution">
    <text evidence="7">The sequence shown here is derived from an EMBL/GenBank/DDBJ whole genome shotgun (WGS) entry which is preliminary data.</text>
</comment>
<dbReference type="AlphaFoldDB" id="A0A7L3Q660"/>
<organism evidence="7 8">
    <name type="scientific">Cettia cetti</name>
    <dbReference type="NCBI Taxonomy" id="68486"/>
    <lineage>
        <taxon>Eukaryota</taxon>
        <taxon>Metazoa</taxon>
        <taxon>Chordata</taxon>
        <taxon>Craniata</taxon>
        <taxon>Vertebrata</taxon>
        <taxon>Euteleostomi</taxon>
        <taxon>Archelosauria</taxon>
        <taxon>Archosauria</taxon>
        <taxon>Dinosauria</taxon>
        <taxon>Saurischia</taxon>
        <taxon>Theropoda</taxon>
        <taxon>Coelurosauria</taxon>
        <taxon>Aves</taxon>
        <taxon>Neognathae</taxon>
        <taxon>Neoaves</taxon>
        <taxon>Telluraves</taxon>
        <taxon>Australaves</taxon>
        <taxon>Passeriformes</taxon>
        <taxon>Sylvioidea</taxon>
        <taxon>Sylviidae</taxon>
        <taxon>Acrocephalinae</taxon>
        <taxon>Cettia</taxon>
    </lineage>
</organism>
<keyword evidence="4" id="KW-0325">Glycoprotein</keyword>
<evidence type="ECO:0000256" key="2">
    <source>
        <dbReference type="ARBA" id="ARBA00023037"/>
    </source>
</evidence>
<evidence type="ECO:0000259" key="6">
    <source>
        <dbReference type="Pfam" id="PF08441"/>
    </source>
</evidence>
<feature type="region of interest" description="Disordered" evidence="5">
    <location>
        <begin position="83"/>
        <end position="102"/>
    </location>
</feature>